<name>A0ABP3ETQ4_9ACTN</name>
<keyword evidence="2" id="KW-1185">Reference proteome</keyword>
<reference evidence="2" key="1">
    <citation type="journal article" date="2019" name="Int. J. Syst. Evol. Microbiol.">
        <title>The Global Catalogue of Microorganisms (GCM) 10K type strain sequencing project: providing services to taxonomists for standard genome sequencing and annotation.</title>
        <authorList>
            <consortium name="The Broad Institute Genomics Platform"/>
            <consortium name="The Broad Institute Genome Sequencing Center for Infectious Disease"/>
            <person name="Wu L."/>
            <person name="Ma J."/>
        </authorList>
    </citation>
    <scope>NUCLEOTIDE SEQUENCE [LARGE SCALE GENOMIC DNA]</scope>
    <source>
        <strain evidence="2">JCM 10425</strain>
    </source>
</reference>
<comment type="caution">
    <text evidence="1">The sequence shown here is derived from an EMBL/GenBank/DDBJ whole genome shotgun (WGS) entry which is preliminary data.</text>
</comment>
<dbReference type="EMBL" id="BAAAGX010000034">
    <property type="protein sequence ID" value="GAA0276540.1"/>
    <property type="molecule type" value="Genomic_DNA"/>
</dbReference>
<sequence length="132" mass="14041">MSGPLTGSRHPDDVALEVVGQQAPGLLHSTSWRHTGDGLVLTYAALPDPEPQRTAQLIGSRVLAASDDPRRPSPAAIEIEQVAVHACRHLAWLARTDNVAQRVLDGEPALRDAILHWAPAPAGLLEAAFAAR</sequence>
<organism evidence="1 2">
    <name type="scientific">Cryptosporangium japonicum</name>
    <dbReference type="NCBI Taxonomy" id="80872"/>
    <lineage>
        <taxon>Bacteria</taxon>
        <taxon>Bacillati</taxon>
        <taxon>Actinomycetota</taxon>
        <taxon>Actinomycetes</taxon>
        <taxon>Cryptosporangiales</taxon>
        <taxon>Cryptosporangiaceae</taxon>
        <taxon>Cryptosporangium</taxon>
    </lineage>
</organism>
<accession>A0ABP3ETQ4</accession>
<evidence type="ECO:0000313" key="2">
    <source>
        <dbReference type="Proteomes" id="UP001500967"/>
    </source>
</evidence>
<gene>
    <name evidence="1" type="ORF">GCM10009539_75440</name>
</gene>
<dbReference type="Proteomes" id="UP001500967">
    <property type="component" value="Unassembled WGS sequence"/>
</dbReference>
<evidence type="ECO:0000313" key="1">
    <source>
        <dbReference type="EMBL" id="GAA0276540.1"/>
    </source>
</evidence>
<proteinExistence type="predicted"/>
<protein>
    <submittedName>
        <fullName evidence="1">Uncharacterized protein</fullName>
    </submittedName>
</protein>